<gene>
    <name evidence="1" type="ORF">C1SCF055_LOCUS5750</name>
</gene>
<evidence type="ECO:0000313" key="2">
    <source>
        <dbReference type="EMBL" id="CAL1130996.1"/>
    </source>
</evidence>
<sequence length="253" mass="28434">MAAIMDLLINDSEDETQVAAPCMWPKAPALQEWAEILLAEESPASPRPAPRGQVRQITHEVHQDLADDSLFHLDGKDKSWFLQKGGVSFNRPNAGRFRLDVTFRGSRFGDDYAELSRLEQANTTNWLIAIGVVFGEKELTGYEDSKTSGFYFIFHLNYRRTRWRIIASPHDATIQDASGNQFHCDPQADGQFEIDAFEGQTLSVEFINHELWITEGAERKALGIWANQKLPAGDFFPAVLTSNCPSLFSAKVL</sequence>
<dbReference type="AlphaFoldDB" id="A0A9P1BTB1"/>
<name>A0A9P1BTB1_9DINO</name>
<proteinExistence type="predicted"/>
<evidence type="ECO:0000313" key="3">
    <source>
        <dbReference type="Proteomes" id="UP001152797"/>
    </source>
</evidence>
<keyword evidence="3" id="KW-1185">Reference proteome</keyword>
<dbReference type="EMBL" id="CAMXCT030000356">
    <property type="protein sequence ID" value="CAL4764933.1"/>
    <property type="molecule type" value="Genomic_DNA"/>
</dbReference>
<dbReference type="EMBL" id="CAMXCT020000356">
    <property type="protein sequence ID" value="CAL1130996.1"/>
    <property type="molecule type" value="Genomic_DNA"/>
</dbReference>
<comment type="caution">
    <text evidence="1">The sequence shown here is derived from an EMBL/GenBank/DDBJ whole genome shotgun (WGS) entry which is preliminary data.</text>
</comment>
<dbReference type="EMBL" id="CAMXCT010000356">
    <property type="protein sequence ID" value="CAI3977621.1"/>
    <property type="molecule type" value="Genomic_DNA"/>
</dbReference>
<accession>A0A9P1BTB1</accession>
<protein>
    <submittedName>
        <fullName evidence="1">Uncharacterized protein</fullName>
    </submittedName>
</protein>
<reference evidence="1" key="1">
    <citation type="submission" date="2022-10" db="EMBL/GenBank/DDBJ databases">
        <authorList>
            <person name="Chen Y."/>
            <person name="Dougan E. K."/>
            <person name="Chan C."/>
            <person name="Rhodes N."/>
            <person name="Thang M."/>
        </authorList>
    </citation>
    <scope>NUCLEOTIDE SEQUENCE</scope>
</reference>
<evidence type="ECO:0000313" key="1">
    <source>
        <dbReference type="EMBL" id="CAI3977621.1"/>
    </source>
</evidence>
<dbReference type="OrthoDB" id="425545at2759"/>
<dbReference type="Proteomes" id="UP001152797">
    <property type="component" value="Unassembled WGS sequence"/>
</dbReference>
<reference evidence="2" key="2">
    <citation type="submission" date="2024-04" db="EMBL/GenBank/DDBJ databases">
        <authorList>
            <person name="Chen Y."/>
            <person name="Shah S."/>
            <person name="Dougan E. K."/>
            <person name="Thang M."/>
            <person name="Chan C."/>
        </authorList>
    </citation>
    <scope>NUCLEOTIDE SEQUENCE [LARGE SCALE GENOMIC DNA]</scope>
</reference>
<organism evidence="1">
    <name type="scientific">Cladocopium goreaui</name>
    <dbReference type="NCBI Taxonomy" id="2562237"/>
    <lineage>
        <taxon>Eukaryota</taxon>
        <taxon>Sar</taxon>
        <taxon>Alveolata</taxon>
        <taxon>Dinophyceae</taxon>
        <taxon>Suessiales</taxon>
        <taxon>Symbiodiniaceae</taxon>
        <taxon>Cladocopium</taxon>
    </lineage>
</organism>